<organism evidence="1 2">
    <name type="scientific">Mycolicibacterium austroafricanum</name>
    <name type="common">Mycobacterium austroafricanum</name>
    <dbReference type="NCBI Taxonomy" id="39687"/>
    <lineage>
        <taxon>Bacteria</taxon>
        <taxon>Bacillati</taxon>
        <taxon>Actinomycetota</taxon>
        <taxon>Actinomycetes</taxon>
        <taxon>Mycobacteriales</taxon>
        <taxon>Mycobacteriaceae</taxon>
        <taxon>Mycolicibacterium</taxon>
    </lineage>
</organism>
<accession>A0ABT8HPG2</accession>
<dbReference type="Proteomes" id="UP001172687">
    <property type="component" value="Unassembled WGS sequence"/>
</dbReference>
<protein>
    <submittedName>
        <fullName evidence="1">Pullulanase</fullName>
    </submittedName>
</protein>
<dbReference type="InterPro" id="IPR028974">
    <property type="entry name" value="TSP_type-3_rpt"/>
</dbReference>
<evidence type="ECO:0000313" key="2">
    <source>
        <dbReference type="Proteomes" id="UP001172687"/>
    </source>
</evidence>
<dbReference type="EMBL" id="JAUHTC010000101">
    <property type="protein sequence ID" value="MDN4522656.1"/>
    <property type="molecule type" value="Genomic_DNA"/>
</dbReference>
<dbReference type="RefSeq" id="WP_011783156.1">
    <property type="nucleotide sequence ID" value="NZ_CP070380.1"/>
</dbReference>
<dbReference type="SUPFAM" id="SSF103647">
    <property type="entry name" value="TSP type-3 repeat"/>
    <property type="match status" value="2"/>
</dbReference>
<evidence type="ECO:0000313" key="1">
    <source>
        <dbReference type="EMBL" id="MDN4522656.1"/>
    </source>
</evidence>
<reference evidence="1" key="1">
    <citation type="submission" date="2023-07" db="EMBL/GenBank/DDBJ databases">
        <title>Degradation of tert-butanol by M. austroafricanum TBA100.</title>
        <authorList>
            <person name="Helbich S."/>
            <person name="Vainshtein Y."/>
        </authorList>
    </citation>
    <scope>NUCLEOTIDE SEQUENCE</scope>
    <source>
        <strain evidence="1">TBA100</strain>
    </source>
</reference>
<proteinExistence type="predicted"/>
<sequence length="165" mass="16889">MEYCLGDADGSATMWTAGPDSDLDGDGVPDAVGLDLDDDGVIDDVLADFDGDGTADHAARDLDGDGIPEAYFTDDGTGTWTVAADRGAALRWFGLDGVEHPAASAPADLDGDGDQERLVDGDGDGVADRAFGTGQAWVDTDGDGRWDVRLADGDGDGAADSAEYL</sequence>
<gene>
    <name evidence="1" type="ORF">QYF68_33255</name>
</gene>
<comment type="caution">
    <text evidence="1">The sequence shown here is derived from an EMBL/GenBank/DDBJ whole genome shotgun (WGS) entry which is preliminary data.</text>
</comment>
<name>A0ABT8HPG2_MYCAO</name>
<keyword evidence="2" id="KW-1185">Reference proteome</keyword>